<dbReference type="EMBL" id="MT142795">
    <property type="protein sequence ID" value="QJA88657.1"/>
    <property type="molecule type" value="Genomic_DNA"/>
</dbReference>
<name>A0A6M3L248_9ZZZZ</name>
<gene>
    <name evidence="1" type="ORF">MM415B02714_0004</name>
</gene>
<sequence length="176" mass="19576">MEAIIIALLAVGIGAWLMRRGTSGGNGGTKYKVGDTLTLGLVKATVKEVGTVFGGDFYGLILEGRWYLLKYDGMEVWWPEQAMDERWPALPPVDSNPVYYPGQIVQLGNGKDGKIMSAYYDGQAMENQRTWGDPGWPWPAMKYAPQYWYNLDPYYGGGPGPTQWPEQAILSSFGHE</sequence>
<reference evidence="1" key="1">
    <citation type="submission" date="2020-03" db="EMBL/GenBank/DDBJ databases">
        <title>The deep terrestrial virosphere.</title>
        <authorList>
            <person name="Holmfeldt K."/>
            <person name="Nilsson E."/>
            <person name="Simone D."/>
            <person name="Lopez-Fernandez M."/>
            <person name="Wu X."/>
            <person name="de Brujin I."/>
            <person name="Lundin D."/>
            <person name="Andersson A."/>
            <person name="Bertilsson S."/>
            <person name="Dopson M."/>
        </authorList>
    </citation>
    <scope>NUCLEOTIDE SEQUENCE</scope>
    <source>
        <strain evidence="1">MM415B02714</strain>
    </source>
</reference>
<dbReference type="AlphaFoldDB" id="A0A6M3L248"/>
<protein>
    <submittedName>
        <fullName evidence="1">Uncharacterized protein</fullName>
    </submittedName>
</protein>
<proteinExistence type="predicted"/>
<accession>A0A6M3L248</accession>
<organism evidence="1">
    <name type="scientific">viral metagenome</name>
    <dbReference type="NCBI Taxonomy" id="1070528"/>
    <lineage>
        <taxon>unclassified sequences</taxon>
        <taxon>metagenomes</taxon>
        <taxon>organismal metagenomes</taxon>
    </lineage>
</organism>
<evidence type="ECO:0000313" key="1">
    <source>
        <dbReference type="EMBL" id="QJA88657.1"/>
    </source>
</evidence>